<dbReference type="InterPro" id="IPR004827">
    <property type="entry name" value="bZIP"/>
</dbReference>
<evidence type="ECO:0000313" key="3">
    <source>
        <dbReference type="WBParaSite" id="MhA1_Contig207.frz3.gene7"/>
    </source>
</evidence>
<evidence type="ECO:0000259" key="1">
    <source>
        <dbReference type="Pfam" id="PF07716"/>
    </source>
</evidence>
<dbReference type="GO" id="GO:0006351">
    <property type="term" value="P:DNA-templated transcription"/>
    <property type="evidence" value="ECO:0007669"/>
    <property type="project" value="InterPro"/>
</dbReference>
<protein>
    <submittedName>
        <fullName evidence="3">BZIP domain-containing protein</fullName>
    </submittedName>
</protein>
<dbReference type="AlphaFoldDB" id="A0A1I8BEB5"/>
<dbReference type="GO" id="GO:0000981">
    <property type="term" value="F:DNA-binding transcription factor activity, RNA polymerase II-specific"/>
    <property type="evidence" value="ECO:0007669"/>
    <property type="project" value="TreeGrafter"/>
</dbReference>
<dbReference type="SUPFAM" id="SSF57959">
    <property type="entry name" value="Leucine zipper domain"/>
    <property type="match status" value="1"/>
</dbReference>
<organism evidence="2 3">
    <name type="scientific">Meloidogyne hapla</name>
    <name type="common">Root-knot nematode worm</name>
    <dbReference type="NCBI Taxonomy" id="6305"/>
    <lineage>
        <taxon>Eukaryota</taxon>
        <taxon>Metazoa</taxon>
        <taxon>Ecdysozoa</taxon>
        <taxon>Nematoda</taxon>
        <taxon>Chromadorea</taxon>
        <taxon>Rhabditida</taxon>
        <taxon>Tylenchina</taxon>
        <taxon>Tylenchomorpha</taxon>
        <taxon>Tylenchoidea</taxon>
        <taxon>Meloidogynidae</taxon>
        <taxon>Meloidogyninae</taxon>
        <taxon>Meloidogyne</taxon>
    </lineage>
</organism>
<dbReference type="Gene3D" id="1.20.5.170">
    <property type="match status" value="1"/>
</dbReference>
<dbReference type="Pfam" id="PF07716">
    <property type="entry name" value="bZIP_2"/>
    <property type="match status" value="1"/>
</dbReference>
<name>A0A1I8BEB5_MELHA</name>
<keyword evidence="2" id="KW-1185">Reference proteome</keyword>
<reference evidence="3" key="1">
    <citation type="submission" date="2016-11" db="UniProtKB">
        <authorList>
            <consortium name="WormBaseParasite"/>
        </authorList>
    </citation>
    <scope>IDENTIFICATION</scope>
</reference>
<proteinExistence type="predicted"/>
<dbReference type="GO" id="GO:0000978">
    <property type="term" value="F:RNA polymerase II cis-regulatory region sequence-specific DNA binding"/>
    <property type="evidence" value="ECO:0007669"/>
    <property type="project" value="TreeGrafter"/>
</dbReference>
<dbReference type="PANTHER" id="PTHR23334:SF43">
    <property type="entry name" value="CCAAT_ENHANCER-BINDING PROTEIN HOMOLOG 1-RELATED"/>
    <property type="match status" value="1"/>
</dbReference>
<dbReference type="InterPro" id="IPR046347">
    <property type="entry name" value="bZIP_sf"/>
</dbReference>
<evidence type="ECO:0000313" key="2">
    <source>
        <dbReference type="Proteomes" id="UP000095281"/>
    </source>
</evidence>
<accession>A0A1I8BEB5</accession>
<dbReference type="PANTHER" id="PTHR23334">
    <property type="entry name" value="CCAAT/ENHANCER BINDING PROTEIN"/>
    <property type="match status" value="1"/>
</dbReference>
<dbReference type="WBParaSite" id="MhA1_Contig207.frz3.gene7">
    <property type="protein sequence ID" value="MhA1_Contig207.frz3.gene7"/>
    <property type="gene ID" value="MhA1_Contig207.frz3.gene7"/>
</dbReference>
<feature type="domain" description="BZIP" evidence="1">
    <location>
        <begin position="263"/>
        <end position="300"/>
    </location>
</feature>
<sequence>MSHSYSNHQRMATRPPNSLTICNLDGNTMQNVGGFVNNNGAHSWQTEQTINLETINLDEFDNEHFNLLNFINDGSSPLEESVPRLDDDEVQKQKAEALYAQYQYDQMMFGNPQLQHRNGLGHLLDSPDHLMDIYLSLDFGPNEFMNSSVPSSCFGEVEGGPNRDEEEEEVRRRLFEPPINSSLVPSTSNISMQKLLRVPVVKEEPFKDEPLEHDGVNVSQVFGSSSSRASSVASSVFTSVLSASHSGTPRKYRIKSDKEKSNPMYRLKRLKNNDAVRRSRDKARQQQMAKEHRLLFLEHETREQAVLIQELKGQNAELKDEFQKIRQNCRCGAAASLNDQQRH</sequence>
<dbReference type="InterPro" id="IPR031106">
    <property type="entry name" value="C/EBP"/>
</dbReference>
<dbReference type="Proteomes" id="UP000095281">
    <property type="component" value="Unplaced"/>
</dbReference>